<protein>
    <submittedName>
        <fullName evidence="2">Uncharacterized protein</fullName>
    </submittedName>
</protein>
<comment type="caution">
    <text evidence="2">The sequence shown here is derived from an EMBL/GenBank/DDBJ whole genome shotgun (WGS) entry which is preliminary data.</text>
</comment>
<gene>
    <name evidence="2" type="ORF">PIB30_021330</name>
</gene>
<feature type="compositionally biased region" description="Polar residues" evidence="1">
    <location>
        <begin position="131"/>
        <end position="155"/>
    </location>
</feature>
<feature type="region of interest" description="Disordered" evidence="1">
    <location>
        <begin position="70"/>
        <end position="155"/>
    </location>
</feature>
<feature type="region of interest" description="Disordered" evidence="1">
    <location>
        <begin position="1"/>
        <end position="20"/>
    </location>
</feature>
<name>A0ABU6Q8L2_9FABA</name>
<evidence type="ECO:0000313" key="3">
    <source>
        <dbReference type="Proteomes" id="UP001341840"/>
    </source>
</evidence>
<dbReference type="EMBL" id="JASCZI010000070">
    <property type="protein sequence ID" value="MED6108194.1"/>
    <property type="molecule type" value="Genomic_DNA"/>
</dbReference>
<proteinExistence type="predicted"/>
<sequence length="155" mass="17113">MKATTEKKHGKWRMPKRKKKYDESLMFQNKEVKANKVKEESPLLSPIYKGAKNEETLNPLSLHVLKRHNVSGQIKASPPRSFSKTNTTTNIRNDKCPNLGTSESAKLEGFGFSDLPSSGATVPDIGPARPMSTTNPSYVGPKPTNNLSSQRTSLT</sequence>
<feature type="compositionally biased region" description="Polar residues" evidence="1">
    <location>
        <begin position="70"/>
        <end position="91"/>
    </location>
</feature>
<keyword evidence="3" id="KW-1185">Reference proteome</keyword>
<evidence type="ECO:0000313" key="2">
    <source>
        <dbReference type="EMBL" id="MED6108194.1"/>
    </source>
</evidence>
<organism evidence="2 3">
    <name type="scientific">Stylosanthes scabra</name>
    <dbReference type="NCBI Taxonomy" id="79078"/>
    <lineage>
        <taxon>Eukaryota</taxon>
        <taxon>Viridiplantae</taxon>
        <taxon>Streptophyta</taxon>
        <taxon>Embryophyta</taxon>
        <taxon>Tracheophyta</taxon>
        <taxon>Spermatophyta</taxon>
        <taxon>Magnoliopsida</taxon>
        <taxon>eudicotyledons</taxon>
        <taxon>Gunneridae</taxon>
        <taxon>Pentapetalae</taxon>
        <taxon>rosids</taxon>
        <taxon>fabids</taxon>
        <taxon>Fabales</taxon>
        <taxon>Fabaceae</taxon>
        <taxon>Papilionoideae</taxon>
        <taxon>50 kb inversion clade</taxon>
        <taxon>dalbergioids sensu lato</taxon>
        <taxon>Dalbergieae</taxon>
        <taxon>Pterocarpus clade</taxon>
        <taxon>Stylosanthes</taxon>
    </lineage>
</organism>
<dbReference type="Proteomes" id="UP001341840">
    <property type="component" value="Unassembled WGS sequence"/>
</dbReference>
<accession>A0ABU6Q8L2</accession>
<reference evidence="2 3" key="1">
    <citation type="journal article" date="2023" name="Plants (Basel)">
        <title>Bridging the Gap: Combining Genomics and Transcriptomics Approaches to Understand Stylosanthes scabra, an Orphan Legume from the Brazilian Caatinga.</title>
        <authorList>
            <person name="Ferreira-Neto J.R.C."/>
            <person name="da Silva M.D."/>
            <person name="Binneck E."/>
            <person name="de Melo N.F."/>
            <person name="da Silva R.H."/>
            <person name="de Melo A.L.T.M."/>
            <person name="Pandolfi V."/>
            <person name="Bustamante F.O."/>
            <person name="Brasileiro-Vidal A.C."/>
            <person name="Benko-Iseppon A.M."/>
        </authorList>
    </citation>
    <scope>NUCLEOTIDE SEQUENCE [LARGE SCALE GENOMIC DNA]</scope>
    <source>
        <tissue evidence="2">Leaves</tissue>
    </source>
</reference>
<evidence type="ECO:0000256" key="1">
    <source>
        <dbReference type="SAM" id="MobiDB-lite"/>
    </source>
</evidence>
<feature type="compositionally biased region" description="Basic residues" evidence="1">
    <location>
        <begin position="8"/>
        <end position="19"/>
    </location>
</feature>